<dbReference type="Pfam" id="PF12787">
    <property type="entry name" value="EcsC"/>
    <property type="match status" value="1"/>
</dbReference>
<evidence type="ECO:0000313" key="1">
    <source>
        <dbReference type="EMBL" id="HJC10011.1"/>
    </source>
</evidence>
<evidence type="ECO:0000313" key="2">
    <source>
        <dbReference type="Proteomes" id="UP000823893"/>
    </source>
</evidence>
<dbReference type="EMBL" id="DWWV01000047">
    <property type="protein sequence ID" value="HJC10011.1"/>
    <property type="molecule type" value="Genomic_DNA"/>
</dbReference>
<comment type="caution">
    <text evidence="1">The sequence shown here is derived from an EMBL/GenBank/DDBJ whole genome shotgun (WGS) entry which is preliminary data.</text>
</comment>
<sequence>MYPCSRSSFVYSRGGGLGVLGIGLPDIPLFTGMILKSIYEVALHYGYAYDTEEERYFILKLIQVSLLYGEELVQENQKTDLFMEMKKLPEGYDMKKQVKDTSSMLSGELLYMKFLQGIPVVGAAGGIYDTVYLQRIMKYVKIKYQKRFLLDKTRKCLP</sequence>
<dbReference type="PANTHER" id="PTHR41260:SF1">
    <property type="entry name" value="PROTEIN ECSC"/>
    <property type="match status" value="1"/>
</dbReference>
<organism evidence="1 2">
    <name type="scientific">Candidatus Blautia merdigallinarum</name>
    <dbReference type="NCBI Taxonomy" id="2838495"/>
    <lineage>
        <taxon>Bacteria</taxon>
        <taxon>Bacillati</taxon>
        <taxon>Bacillota</taxon>
        <taxon>Clostridia</taxon>
        <taxon>Lachnospirales</taxon>
        <taxon>Lachnospiraceae</taxon>
        <taxon>Blautia</taxon>
    </lineage>
</organism>
<name>A0A9D2N325_9FIRM</name>
<dbReference type="InterPro" id="IPR024787">
    <property type="entry name" value="EcsC"/>
</dbReference>
<dbReference type="AlphaFoldDB" id="A0A9D2N325"/>
<reference evidence="1" key="1">
    <citation type="journal article" date="2021" name="PeerJ">
        <title>Extensive microbial diversity within the chicken gut microbiome revealed by metagenomics and culture.</title>
        <authorList>
            <person name="Gilroy R."/>
            <person name="Ravi A."/>
            <person name="Getino M."/>
            <person name="Pursley I."/>
            <person name="Horton D.L."/>
            <person name="Alikhan N.F."/>
            <person name="Baker D."/>
            <person name="Gharbi K."/>
            <person name="Hall N."/>
            <person name="Watson M."/>
            <person name="Adriaenssens E.M."/>
            <person name="Foster-Nyarko E."/>
            <person name="Jarju S."/>
            <person name="Secka A."/>
            <person name="Antonio M."/>
            <person name="Oren A."/>
            <person name="Chaudhuri R.R."/>
            <person name="La Ragione R."/>
            <person name="Hildebrand F."/>
            <person name="Pallen M.J."/>
        </authorList>
    </citation>
    <scope>NUCLEOTIDE SEQUENCE</scope>
    <source>
        <strain evidence="1">ChiSxjej6B18-287</strain>
    </source>
</reference>
<proteinExistence type="predicted"/>
<dbReference type="Proteomes" id="UP000823893">
    <property type="component" value="Unassembled WGS sequence"/>
</dbReference>
<dbReference type="PANTHER" id="PTHR41260">
    <property type="entry name" value="PROTEIN ECSC"/>
    <property type="match status" value="1"/>
</dbReference>
<reference evidence="1" key="2">
    <citation type="submission" date="2021-04" db="EMBL/GenBank/DDBJ databases">
        <authorList>
            <person name="Gilroy R."/>
        </authorList>
    </citation>
    <scope>NUCLEOTIDE SEQUENCE</scope>
    <source>
        <strain evidence="1">ChiSxjej6B18-287</strain>
    </source>
</reference>
<protein>
    <submittedName>
        <fullName evidence="1">EcsC family protein</fullName>
    </submittedName>
</protein>
<gene>
    <name evidence="1" type="ORF">H9935_04255</name>
</gene>
<accession>A0A9D2N325</accession>